<organism evidence="9 10">
    <name type="scientific">Mycobacteroides franklinii</name>
    <dbReference type="NCBI Taxonomy" id="948102"/>
    <lineage>
        <taxon>Bacteria</taxon>
        <taxon>Bacillati</taxon>
        <taxon>Actinomycetota</taxon>
        <taxon>Actinomycetes</taxon>
        <taxon>Mycobacteriales</taxon>
        <taxon>Mycobacteriaceae</taxon>
        <taxon>Mycobacteroides</taxon>
    </lineage>
</organism>
<feature type="domain" description="Thiolase C-terminal" evidence="7">
    <location>
        <begin position="261"/>
        <end position="382"/>
    </location>
</feature>
<evidence type="ECO:0000313" key="10">
    <source>
        <dbReference type="Proteomes" id="UP000295165"/>
    </source>
</evidence>
<name>A0A4R8R4R0_9MYCO</name>
<dbReference type="EC" id="2.3.1.174" evidence="9"/>
<evidence type="ECO:0000313" key="8">
    <source>
        <dbReference type="EMBL" id="TDH22372.1"/>
    </source>
</evidence>
<feature type="active site" description="Proton acceptor" evidence="4">
    <location>
        <position position="339"/>
    </location>
</feature>
<dbReference type="NCBIfam" id="NF005865">
    <property type="entry name" value="PRK07801.1"/>
    <property type="match status" value="1"/>
</dbReference>
<evidence type="ECO:0000256" key="1">
    <source>
        <dbReference type="ARBA" id="ARBA00010982"/>
    </source>
</evidence>
<feature type="domain" description="Thiolase N-terminal" evidence="6">
    <location>
        <begin position="5"/>
        <end position="253"/>
    </location>
</feature>
<dbReference type="EMBL" id="RXLR01000014">
    <property type="protein sequence ID" value="TDH22372.1"/>
    <property type="molecule type" value="Genomic_DNA"/>
</dbReference>
<dbReference type="NCBIfam" id="TIGR01930">
    <property type="entry name" value="AcCoA-C-Actrans"/>
    <property type="match status" value="1"/>
</dbReference>
<dbReference type="InterPro" id="IPR020617">
    <property type="entry name" value="Thiolase_C"/>
</dbReference>
<dbReference type="RefSeq" id="WP_078333896.1">
    <property type="nucleotide sequence ID" value="NZ_MAFQ01000005.1"/>
</dbReference>
<keyword evidence="3 5" id="KW-0012">Acyltransferase</keyword>
<evidence type="ECO:0000259" key="7">
    <source>
        <dbReference type="Pfam" id="PF02803"/>
    </source>
</evidence>
<dbReference type="Gene3D" id="3.40.47.10">
    <property type="match status" value="2"/>
</dbReference>
<reference evidence="8" key="1">
    <citation type="submission" date="2018-12" db="EMBL/GenBank/DDBJ databases">
        <authorList>
            <person name="Behra P.R.K."/>
            <person name="Das S."/>
            <person name="Pettersson B.M.F."/>
            <person name="Shirreff L."/>
            <person name="Ducote T."/>
            <person name="Jacobsson K.-G."/>
            <person name="Ennis D.G."/>
            <person name="Kirsebom L.A."/>
        </authorList>
    </citation>
    <scope>NUCLEOTIDE SEQUENCE</scope>
    <source>
        <strain evidence="8">DSM 45524</strain>
    </source>
</reference>
<dbReference type="CDD" id="cd00751">
    <property type="entry name" value="thiolase"/>
    <property type="match status" value="1"/>
</dbReference>
<evidence type="ECO:0000256" key="5">
    <source>
        <dbReference type="RuleBase" id="RU003557"/>
    </source>
</evidence>
<dbReference type="InterPro" id="IPR020616">
    <property type="entry name" value="Thiolase_N"/>
</dbReference>
<evidence type="ECO:0000259" key="6">
    <source>
        <dbReference type="Pfam" id="PF00108"/>
    </source>
</evidence>
<dbReference type="EMBL" id="PECC01000027">
    <property type="protein sequence ID" value="TDZ51131.1"/>
    <property type="molecule type" value="Genomic_DNA"/>
</dbReference>
<dbReference type="PROSITE" id="PS00737">
    <property type="entry name" value="THIOLASE_2"/>
    <property type="match status" value="1"/>
</dbReference>
<dbReference type="AlphaFoldDB" id="A0A4R8R4R0"/>
<keyword evidence="10" id="KW-1185">Reference proteome</keyword>
<dbReference type="PANTHER" id="PTHR43365:SF1">
    <property type="entry name" value="ACETYL-COA C-ACYLTRANSFERASE"/>
    <property type="match status" value="1"/>
</dbReference>
<dbReference type="InterPro" id="IPR002155">
    <property type="entry name" value="Thiolase"/>
</dbReference>
<evidence type="ECO:0000256" key="2">
    <source>
        <dbReference type="ARBA" id="ARBA00022679"/>
    </source>
</evidence>
<evidence type="ECO:0000313" key="9">
    <source>
        <dbReference type="EMBL" id="TDZ51131.1"/>
    </source>
</evidence>
<dbReference type="Proteomes" id="UP000295627">
    <property type="component" value="Unassembled WGS sequence"/>
</dbReference>
<evidence type="ECO:0000256" key="3">
    <source>
        <dbReference type="ARBA" id="ARBA00023315"/>
    </source>
</evidence>
<sequence>MTEAYIVDATRTPVGKRGGGLAGIHPADMAAHVIKTVVGRHDIDPAAIDDVILGCLDNIGAQAGDIARTAALAAGLPESVPGVTIDRQCGSAQQAVHFAAQAVMSGTADLIVAGGVQKMSQFPILCAFGAGEAYGSTDPWTGCEGWHERYGDQEISQFRGAELIASQWNLTREENERFAFASHQRALAAMADGRFTKEITPYAGISIDEGPRADTSLEKMAGLRTLVEGGVLTAAVASQISDGAAALLIASEDAVNRFGLTPRARIHHLSALGADPVMLLTAPIPATQHALKRTGMSIDDIDVVEINEAFAPVVLAWLAELKADPAKVNPNGGAIALGHPIGCTGARLMTSLLHELERTGGRYGLQTMCEGGGQANVTIIERL</sequence>
<evidence type="ECO:0000313" key="11">
    <source>
        <dbReference type="Proteomes" id="UP000295627"/>
    </source>
</evidence>
<dbReference type="Pfam" id="PF02803">
    <property type="entry name" value="Thiolase_C"/>
    <property type="match status" value="1"/>
</dbReference>
<dbReference type="Proteomes" id="UP000295165">
    <property type="component" value="Unassembled WGS sequence"/>
</dbReference>
<dbReference type="SUPFAM" id="SSF53901">
    <property type="entry name" value="Thiolase-like"/>
    <property type="match status" value="2"/>
</dbReference>
<dbReference type="PANTHER" id="PTHR43365">
    <property type="entry name" value="BLR7806 PROTEIN"/>
    <property type="match status" value="1"/>
</dbReference>
<dbReference type="Pfam" id="PF00108">
    <property type="entry name" value="Thiolase_N"/>
    <property type="match status" value="1"/>
</dbReference>
<feature type="active site" description="Proton acceptor" evidence="4">
    <location>
        <position position="369"/>
    </location>
</feature>
<feature type="active site" description="Acyl-thioester intermediate" evidence="4">
    <location>
        <position position="89"/>
    </location>
</feature>
<evidence type="ECO:0000256" key="4">
    <source>
        <dbReference type="PIRSR" id="PIRSR000429-1"/>
    </source>
</evidence>
<accession>A0A4R8R4R0</accession>
<comment type="similarity">
    <text evidence="1 5">Belongs to the thiolase-like superfamily. Thiolase family.</text>
</comment>
<reference evidence="10 11" key="2">
    <citation type="journal article" date="2019" name="Sci. Rep.">
        <title>Extended insight into the Mycobacterium chelonae-abscessus complex through whole genome sequencing of Mycobacterium salmoniphilum outbreak and Mycobacterium salmoniphilum-like strains.</title>
        <authorList>
            <person name="Behra P.R.K."/>
            <person name="Das S."/>
            <person name="Pettersson B.M.F."/>
            <person name="Shirreff L."/>
            <person name="DuCote T."/>
            <person name="Jacobsson K.G."/>
            <person name="Ennis D.G."/>
            <person name="Kirsebom L.A."/>
        </authorList>
    </citation>
    <scope>NUCLEOTIDE SEQUENCE [LARGE SCALE GENOMIC DNA]</scope>
    <source>
        <strain evidence="9 10">CCUG 63697</strain>
        <strain evidence="8 11">DSM 45524</strain>
    </source>
</reference>
<dbReference type="InterPro" id="IPR020613">
    <property type="entry name" value="Thiolase_CS"/>
</dbReference>
<protein>
    <submittedName>
        <fullName evidence="8">Acetyl-CoA C-acetyltransferase</fullName>
        <ecNumber evidence="8">2.3.1.9</ecNumber>
    </submittedName>
    <submittedName>
        <fullName evidence="9">Beta-ketoadipyl-CoA thiolase</fullName>
        <ecNumber evidence="9">2.3.1.174</ecNumber>
    </submittedName>
</protein>
<proteinExistence type="inferred from homology"/>
<dbReference type="InterPro" id="IPR016039">
    <property type="entry name" value="Thiolase-like"/>
</dbReference>
<dbReference type="GO" id="GO:0003985">
    <property type="term" value="F:acetyl-CoA C-acetyltransferase activity"/>
    <property type="evidence" value="ECO:0007669"/>
    <property type="project" value="UniProtKB-EC"/>
</dbReference>
<keyword evidence="2 5" id="KW-0808">Transferase</keyword>
<dbReference type="EC" id="2.3.1.9" evidence="8"/>
<comment type="caution">
    <text evidence="9">The sequence shown here is derived from an EMBL/GenBank/DDBJ whole genome shotgun (WGS) entry which is preliminary data.</text>
</comment>
<gene>
    <name evidence="9" type="primary">pcaF_1</name>
    <name evidence="9" type="ORF">CCUG63697_02647</name>
    <name evidence="8" type="ORF">EJ571_10630</name>
</gene>
<dbReference type="GO" id="GO:0033812">
    <property type="term" value="F:3-oxoadipyl-CoA thiolase activity"/>
    <property type="evidence" value="ECO:0007669"/>
    <property type="project" value="UniProtKB-EC"/>
</dbReference>
<dbReference type="PIRSF" id="PIRSF000429">
    <property type="entry name" value="Ac-CoA_Ac_transf"/>
    <property type="match status" value="1"/>
</dbReference>